<feature type="binding site" evidence="1">
    <location>
        <position position="145"/>
    </location>
    <ligand>
        <name>Fe cation</name>
        <dbReference type="ChEBI" id="CHEBI:24875"/>
        <label>1</label>
    </ligand>
</feature>
<protein>
    <recommendedName>
        <fullName evidence="2">Ferritin</fullName>
    </recommendedName>
</protein>
<dbReference type="GO" id="GO:0008199">
    <property type="term" value="F:ferric iron binding"/>
    <property type="evidence" value="ECO:0007669"/>
    <property type="project" value="InterPro"/>
</dbReference>
<evidence type="ECO:0000259" key="4">
    <source>
        <dbReference type="PROSITE" id="PS50905"/>
    </source>
</evidence>
<dbReference type="CDD" id="cd01056">
    <property type="entry name" value="Euk_Ferritin"/>
    <property type="match status" value="1"/>
</dbReference>
<evidence type="ECO:0000256" key="1">
    <source>
        <dbReference type="PIRSR" id="PIRSR601519-1"/>
    </source>
</evidence>
<comment type="similarity">
    <text evidence="2">Belongs to the ferritin family.</text>
</comment>
<dbReference type="SUPFAM" id="SSF47240">
    <property type="entry name" value="Ferritin-like"/>
    <property type="match status" value="1"/>
</dbReference>
<dbReference type="Gene3D" id="1.20.1260.10">
    <property type="match status" value="1"/>
</dbReference>
<evidence type="ECO:0000313" key="5">
    <source>
        <dbReference type="EnsemblMetazoa" id="AFUN003018-PA"/>
    </source>
</evidence>
<dbReference type="VEuPathDB" id="VectorBase:AFUN003018"/>
<keyword evidence="3" id="KW-0732">Signal</keyword>
<feature type="binding site" evidence="1">
    <location>
        <position position="192"/>
    </location>
    <ligand>
        <name>Fe cation</name>
        <dbReference type="ChEBI" id="CHEBI:24875"/>
        <label>1</label>
    </ligand>
</feature>
<sequence length="230" mass="25882">MKAKMNVVFVLGFVLVASAFATDLSANDCEISVEECSPVYSSFLSRSGKTVENDLKQYTSQLVDKSFHFLFMSSAFNKHSLDRPGFEKLYRKISDKAWEDAIELIKYQSRRGGFGHLVQPSKGENYGKVLDVQELSSLQFALDYEKTMAKEAHAIHRKISHAHSKAGNGGDDVYHYDPDTAHYLDEKLIEYQSGVVRDLAGYIHNLKHFTSGKQAADLGNHLFDEYLATV</sequence>
<evidence type="ECO:0000256" key="2">
    <source>
        <dbReference type="RuleBase" id="RU361145"/>
    </source>
</evidence>
<name>A0A182RA09_ANOFN</name>
<feature type="signal peptide" evidence="3">
    <location>
        <begin position="1"/>
        <end position="21"/>
    </location>
</feature>
<dbReference type="InterPro" id="IPR009040">
    <property type="entry name" value="Ferritin-like_diiron"/>
</dbReference>
<organism evidence="5">
    <name type="scientific">Anopheles funestus</name>
    <name type="common">African malaria mosquito</name>
    <dbReference type="NCBI Taxonomy" id="62324"/>
    <lineage>
        <taxon>Eukaryota</taxon>
        <taxon>Metazoa</taxon>
        <taxon>Ecdysozoa</taxon>
        <taxon>Arthropoda</taxon>
        <taxon>Hexapoda</taxon>
        <taxon>Insecta</taxon>
        <taxon>Pterygota</taxon>
        <taxon>Neoptera</taxon>
        <taxon>Endopterygota</taxon>
        <taxon>Diptera</taxon>
        <taxon>Nematocera</taxon>
        <taxon>Culicoidea</taxon>
        <taxon>Culicidae</taxon>
        <taxon>Anophelinae</taxon>
        <taxon>Anopheles</taxon>
    </lineage>
</organism>
<dbReference type="PANTHER" id="PTHR11431">
    <property type="entry name" value="FERRITIN"/>
    <property type="match status" value="1"/>
</dbReference>
<dbReference type="EnsemblMetazoa" id="AFUN003018-RA">
    <property type="protein sequence ID" value="AFUN003018-PA"/>
    <property type="gene ID" value="AFUN003018"/>
</dbReference>
<dbReference type="PANTHER" id="PTHR11431:SF51">
    <property type="entry name" value="FERRITIN"/>
    <property type="match status" value="1"/>
</dbReference>
<keyword evidence="1 2" id="KW-0479">Metal-binding</keyword>
<dbReference type="PROSITE" id="PS50905">
    <property type="entry name" value="FERRITIN_LIKE"/>
    <property type="match status" value="1"/>
</dbReference>
<keyword evidence="1 2" id="KW-0408">Iron</keyword>
<dbReference type="STRING" id="62324.A0A182RA09"/>
<dbReference type="VEuPathDB" id="VectorBase:AFUN2_007896"/>
<proteinExistence type="inferred from homology"/>
<dbReference type="GO" id="GO:0005737">
    <property type="term" value="C:cytoplasm"/>
    <property type="evidence" value="ECO:0007669"/>
    <property type="project" value="TreeGrafter"/>
</dbReference>
<keyword evidence="2" id="KW-0409">Iron storage</keyword>
<dbReference type="InterPro" id="IPR012347">
    <property type="entry name" value="Ferritin-like"/>
</dbReference>
<accession>A0A182RA09</accession>
<dbReference type="AlphaFoldDB" id="A0A182RA09"/>
<comment type="function">
    <text evidence="2">Stores iron in a soluble, non-toxic, readily available form. Important for iron homeostasis. Iron is taken up in the ferrous form and deposited as ferric hydroxides after oxidation.</text>
</comment>
<dbReference type="GO" id="GO:0006826">
    <property type="term" value="P:iron ion transport"/>
    <property type="evidence" value="ECO:0007669"/>
    <property type="project" value="InterPro"/>
</dbReference>
<feature type="chain" id="PRO_5008134129" description="Ferritin" evidence="3">
    <location>
        <begin position="22"/>
        <end position="230"/>
    </location>
</feature>
<feature type="domain" description="Ferritin-like diiron" evidence="4">
    <location>
        <begin position="45"/>
        <end position="210"/>
    </location>
</feature>
<dbReference type="InterPro" id="IPR001519">
    <property type="entry name" value="Ferritin"/>
</dbReference>
<dbReference type="GO" id="GO:0006879">
    <property type="term" value="P:intracellular iron ion homeostasis"/>
    <property type="evidence" value="ECO:0007669"/>
    <property type="project" value="UniProtKB-KW"/>
</dbReference>
<evidence type="ECO:0000256" key="3">
    <source>
        <dbReference type="SAM" id="SignalP"/>
    </source>
</evidence>
<reference evidence="5" key="1">
    <citation type="submission" date="2020-05" db="UniProtKB">
        <authorList>
            <consortium name="EnsemblMetazoa"/>
        </authorList>
    </citation>
    <scope>IDENTIFICATION</scope>
    <source>
        <strain evidence="5">FUMOZ</strain>
    </source>
</reference>
<dbReference type="GO" id="GO:0008198">
    <property type="term" value="F:ferrous iron binding"/>
    <property type="evidence" value="ECO:0007669"/>
    <property type="project" value="TreeGrafter"/>
</dbReference>
<dbReference type="InterPro" id="IPR009078">
    <property type="entry name" value="Ferritin-like_SF"/>
</dbReference>